<evidence type="ECO:0000256" key="3">
    <source>
        <dbReference type="ARBA" id="ARBA00022729"/>
    </source>
</evidence>
<organism evidence="4 5">
    <name type="scientific">Chitinophaga rupis</name>
    <dbReference type="NCBI Taxonomy" id="573321"/>
    <lineage>
        <taxon>Bacteria</taxon>
        <taxon>Pseudomonadati</taxon>
        <taxon>Bacteroidota</taxon>
        <taxon>Chitinophagia</taxon>
        <taxon>Chitinophagales</taxon>
        <taxon>Chitinophagaceae</taxon>
        <taxon>Chitinophaga</taxon>
    </lineage>
</organism>
<protein>
    <submittedName>
        <fullName evidence="4">Avidin family protein</fullName>
    </submittedName>
</protein>
<dbReference type="SUPFAM" id="SSF50876">
    <property type="entry name" value="Avidin/streptavidin"/>
    <property type="match status" value="1"/>
</dbReference>
<dbReference type="Gene3D" id="2.40.128.30">
    <property type="entry name" value="Avidin-like"/>
    <property type="match status" value="1"/>
</dbReference>
<evidence type="ECO:0000313" key="5">
    <source>
        <dbReference type="Proteomes" id="UP000198984"/>
    </source>
</evidence>
<dbReference type="Proteomes" id="UP000198984">
    <property type="component" value="Unassembled WGS sequence"/>
</dbReference>
<reference evidence="4 5" key="1">
    <citation type="submission" date="2016-10" db="EMBL/GenBank/DDBJ databases">
        <authorList>
            <person name="de Groot N.N."/>
        </authorList>
    </citation>
    <scope>NUCLEOTIDE SEQUENCE [LARGE SCALE GENOMIC DNA]</scope>
    <source>
        <strain evidence="4 5">DSM 21039</strain>
    </source>
</reference>
<gene>
    <name evidence="4" type="ORF">SAMN04488505_11088</name>
</gene>
<dbReference type="EMBL" id="FOBB01000010">
    <property type="protein sequence ID" value="SEN41052.1"/>
    <property type="molecule type" value="Genomic_DNA"/>
</dbReference>
<keyword evidence="5" id="KW-1185">Reference proteome</keyword>
<proteinExistence type="predicted"/>
<dbReference type="InterPro" id="IPR005468">
    <property type="entry name" value="Avidin/str"/>
</dbReference>
<comment type="subcellular location">
    <subcellularLocation>
        <location evidence="1">Secreted</location>
    </subcellularLocation>
</comment>
<dbReference type="RefSeq" id="WP_089919685.1">
    <property type="nucleotide sequence ID" value="NZ_FOBB01000010.1"/>
</dbReference>
<dbReference type="OrthoDB" id="7630888at2"/>
<evidence type="ECO:0000256" key="2">
    <source>
        <dbReference type="ARBA" id="ARBA00022525"/>
    </source>
</evidence>
<evidence type="ECO:0000313" key="4">
    <source>
        <dbReference type="EMBL" id="SEN41052.1"/>
    </source>
</evidence>
<dbReference type="GO" id="GO:0005576">
    <property type="term" value="C:extracellular region"/>
    <property type="evidence" value="ECO:0007669"/>
    <property type="project" value="UniProtKB-SubCell"/>
</dbReference>
<dbReference type="InterPro" id="IPR036896">
    <property type="entry name" value="Avidin-like_sf"/>
</dbReference>
<accession>A0A1H8GAM3</accession>
<keyword evidence="3" id="KW-0732">Signal</keyword>
<name>A0A1H8GAM3_9BACT</name>
<dbReference type="Pfam" id="PF01382">
    <property type="entry name" value="Avidin"/>
    <property type="match status" value="1"/>
</dbReference>
<sequence length="117" mass="13015">MDWIGKWRNQYGSILNITGQANGKIEGYFQSAIDETTKGQQLPVTGVYKDNLIGITCAGGDHLVTYTGMFYQGKMETMWQLVASETLTATEAGEKAAKKPLAWWQSVKTNADTFERI</sequence>
<evidence type="ECO:0000256" key="1">
    <source>
        <dbReference type="ARBA" id="ARBA00004613"/>
    </source>
</evidence>
<dbReference type="GO" id="GO:0009374">
    <property type="term" value="F:biotin binding"/>
    <property type="evidence" value="ECO:0007669"/>
    <property type="project" value="InterPro"/>
</dbReference>
<dbReference type="AlphaFoldDB" id="A0A1H8GAM3"/>
<keyword evidence="2" id="KW-0964">Secreted</keyword>